<dbReference type="GO" id="GO:0016787">
    <property type="term" value="F:hydrolase activity"/>
    <property type="evidence" value="ECO:0007669"/>
    <property type="project" value="UniProtKB-UniRule"/>
</dbReference>
<comment type="caution">
    <text evidence="7">The sequence shown here is derived from an EMBL/GenBank/DDBJ whole genome shotgun (WGS) entry which is preliminary data.</text>
</comment>
<feature type="active site" description="Proton acceptor" evidence="4">
    <location>
        <position position="214"/>
    </location>
</feature>
<dbReference type="InterPro" id="IPR002641">
    <property type="entry name" value="PNPLA_dom"/>
</dbReference>
<feature type="active site" description="Nucleophile" evidence="4">
    <location>
        <position position="63"/>
    </location>
</feature>
<dbReference type="GO" id="GO:0016042">
    <property type="term" value="P:lipid catabolic process"/>
    <property type="evidence" value="ECO:0007669"/>
    <property type="project" value="UniProtKB-UniRule"/>
</dbReference>
<sequence length="357" mass="39189">MKVPRLFPGQAKAGPDAGKGKGGRRTINLALQGGGAHGAFTWGVIDALLEDGRLAFDGISGTSAGAMNAVVLADGLVRGGNEAARERLAEFWTGVSRASTIGGARDLLQSWMSFWNVPAFRPTQWLDMMSNLTSPYGFNPHNINPLRDLVESLVDFERVRAAASPKLFISATNVRNGKIKVFTDGEVTADAVMASACLPYLFQTVVVDGEPYWDGGFMGNPALFPFFTETKAEDILLVQINPIERNDVPTGTKEILERMSEITFNASLLREFRAIDFVNRMLDEGRLDPKRYRRNRVHRIDGGKALERFSASTKFDTSPAFFEQLRDAGREAGHEWLDAHFADVGVTGTVDLRAQFA</sequence>
<feature type="short sequence motif" description="DGA/G" evidence="4">
    <location>
        <begin position="214"/>
        <end position="216"/>
    </location>
</feature>
<dbReference type="SUPFAM" id="SSF52151">
    <property type="entry name" value="FabD/lysophospholipase-like"/>
    <property type="match status" value="1"/>
</dbReference>
<dbReference type="PROSITE" id="PS51635">
    <property type="entry name" value="PNPLA"/>
    <property type="match status" value="1"/>
</dbReference>
<name>A0A840AJ09_9HYPH</name>
<keyword evidence="3 4" id="KW-0443">Lipid metabolism</keyword>
<evidence type="ECO:0000256" key="4">
    <source>
        <dbReference type="PROSITE-ProRule" id="PRU01161"/>
    </source>
</evidence>
<feature type="domain" description="PNPLA" evidence="6">
    <location>
        <begin position="29"/>
        <end position="227"/>
    </location>
</feature>
<feature type="short sequence motif" description="GXSXG" evidence="4">
    <location>
        <begin position="61"/>
        <end position="65"/>
    </location>
</feature>
<accession>A0A840AJ09</accession>
<keyword evidence="8" id="KW-1185">Reference proteome</keyword>
<reference evidence="7 8" key="1">
    <citation type="submission" date="2020-08" db="EMBL/GenBank/DDBJ databases">
        <title>Genomic Encyclopedia of Type Strains, Phase IV (KMG-IV): sequencing the most valuable type-strain genomes for metagenomic binning, comparative biology and taxonomic classification.</title>
        <authorList>
            <person name="Goeker M."/>
        </authorList>
    </citation>
    <scope>NUCLEOTIDE SEQUENCE [LARGE SCALE GENOMIC DNA]</scope>
    <source>
        <strain evidence="7 8">DSM 25966</strain>
    </source>
</reference>
<dbReference type="RefSeq" id="WP_183397864.1">
    <property type="nucleotide sequence ID" value="NZ_JACIDS010000002.1"/>
</dbReference>
<gene>
    <name evidence="7" type="ORF">GGR25_001219</name>
</gene>
<evidence type="ECO:0000256" key="3">
    <source>
        <dbReference type="ARBA" id="ARBA00023098"/>
    </source>
</evidence>
<evidence type="ECO:0000256" key="5">
    <source>
        <dbReference type="SAM" id="MobiDB-lite"/>
    </source>
</evidence>
<dbReference type="PANTHER" id="PTHR14226:SF78">
    <property type="entry name" value="SLR0060 PROTEIN"/>
    <property type="match status" value="1"/>
</dbReference>
<evidence type="ECO:0000313" key="7">
    <source>
        <dbReference type="EMBL" id="MBB3930180.1"/>
    </source>
</evidence>
<dbReference type="InterPro" id="IPR050301">
    <property type="entry name" value="NTE"/>
</dbReference>
<evidence type="ECO:0000259" key="6">
    <source>
        <dbReference type="PROSITE" id="PS51635"/>
    </source>
</evidence>
<dbReference type="Pfam" id="PF01734">
    <property type="entry name" value="Patatin"/>
    <property type="match status" value="1"/>
</dbReference>
<evidence type="ECO:0000256" key="2">
    <source>
        <dbReference type="ARBA" id="ARBA00022963"/>
    </source>
</evidence>
<keyword evidence="2 4" id="KW-0442">Lipid degradation</keyword>
<organism evidence="7 8">
    <name type="scientific">Kaistia hirudinis</name>
    <dbReference type="NCBI Taxonomy" id="1293440"/>
    <lineage>
        <taxon>Bacteria</taxon>
        <taxon>Pseudomonadati</taxon>
        <taxon>Pseudomonadota</taxon>
        <taxon>Alphaproteobacteria</taxon>
        <taxon>Hyphomicrobiales</taxon>
        <taxon>Kaistiaceae</taxon>
        <taxon>Kaistia</taxon>
    </lineage>
</organism>
<keyword evidence="1 4" id="KW-0378">Hydrolase</keyword>
<evidence type="ECO:0000256" key="1">
    <source>
        <dbReference type="ARBA" id="ARBA00022801"/>
    </source>
</evidence>
<dbReference type="Gene3D" id="3.40.1090.10">
    <property type="entry name" value="Cytosolic phospholipase A2 catalytic domain"/>
    <property type="match status" value="2"/>
</dbReference>
<protein>
    <submittedName>
        <fullName evidence="7">NTE family protein</fullName>
    </submittedName>
</protein>
<dbReference type="Proteomes" id="UP000553963">
    <property type="component" value="Unassembled WGS sequence"/>
</dbReference>
<dbReference type="InterPro" id="IPR016035">
    <property type="entry name" value="Acyl_Trfase/lysoPLipase"/>
</dbReference>
<dbReference type="AlphaFoldDB" id="A0A840AJ09"/>
<dbReference type="EMBL" id="JACIDS010000002">
    <property type="protein sequence ID" value="MBB3930180.1"/>
    <property type="molecule type" value="Genomic_DNA"/>
</dbReference>
<proteinExistence type="predicted"/>
<feature type="region of interest" description="Disordered" evidence="5">
    <location>
        <begin position="1"/>
        <end position="22"/>
    </location>
</feature>
<dbReference type="PANTHER" id="PTHR14226">
    <property type="entry name" value="NEUROPATHY TARGET ESTERASE/SWISS CHEESE D.MELANOGASTER"/>
    <property type="match status" value="1"/>
</dbReference>
<feature type="short sequence motif" description="GXGXXG" evidence="4">
    <location>
        <begin position="33"/>
        <end position="38"/>
    </location>
</feature>
<evidence type="ECO:0000313" key="8">
    <source>
        <dbReference type="Proteomes" id="UP000553963"/>
    </source>
</evidence>